<dbReference type="GO" id="GO:0004129">
    <property type="term" value="F:cytochrome-c oxidase activity"/>
    <property type="evidence" value="ECO:0007669"/>
    <property type="project" value="TreeGrafter"/>
</dbReference>
<dbReference type="GO" id="GO:0006123">
    <property type="term" value="P:mitochondrial electron transport, cytochrome c to oxygen"/>
    <property type="evidence" value="ECO:0007669"/>
    <property type="project" value="TreeGrafter"/>
</dbReference>
<dbReference type="EMBL" id="CBTN010000021">
    <property type="protein sequence ID" value="CDH54084.1"/>
    <property type="molecule type" value="Genomic_DNA"/>
</dbReference>
<reference evidence="8" key="1">
    <citation type="submission" date="2013-08" db="EMBL/GenBank/DDBJ databases">
        <title>Gene expansion shapes genome architecture in the human pathogen Lichtheimia corymbifera: an evolutionary genomics analysis in the ancient terrestrial Mucorales (Mucoromycotina).</title>
        <authorList>
            <person name="Schwartze V.U."/>
            <person name="Winter S."/>
            <person name="Shelest E."/>
            <person name="Marcet-Houben M."/>
            <person name="Horn F."/>
            <person name="Wehner S."/>
            <person name="Hoffmann K."/>
            <person name="Riege K."/>
            <person name="Sammeth M."/>
            <person name="Nowrousian M."/>
            <person name="Valiante V."/>
            <person name="Linde J."/>
            <person name="Jacobsen I.D."/>
            <person name="Marz M."/>
            <person name="Brakhage A.A."/>
            <person name="Gabaldon T."/>
            <person name="Bocker S."/>
            <person name="Voigt K."/>
        </authorList>
    </citation>
    <scope>NUCLEOTIDE SEQUENCE [LARGE SCALE GENOMIC DNA]</scope>
    <source>
        <strain evidence="8">FSU 9682</strain>
    </source>
</reference>
<evidence type="ECO:0000256" key="4">
    <source>
        <dbReference type="ARBA" id="ARBA00022989"/>
    </source>
</evidence>
<evidence type="ECO:0000313" key="9">
    <source>
        <dbReference type="Proteomes" id="UP000027586"/>
    </source>
</evidence>
<evidence type="ECO:0000256" key="3">
    <source>
        <dbReference type="ARBA" id="ARBA00022792"/>
    </source>
</evidence>
<keyword evidence="4 7" id="KW-1133">Transmembrane helix</keyword>
<dbReference type="VEuPathDB" id="FungiDB:LCOR_05371.1"/>
<feature type="transmembrane region" description="Helical" evidence="7">
    <location>
        <begin position="29"/>
        <end position="46"/>
    </location>
</feature>
<dbReference type="AlphaFoldDB" id="A0A068RVR1"/>
<feature type="transmembrane region" description="Helical" evidence="7">
    <location>
        <begin position="58"/>
        <end position="75"/>
    </location>
</feature>
<dbReference type="PANTHER" id="PTHR28264">
    <property type="entry name" value="CYTOCHROME C OXIDASE SUBUNIT 7A"/>
    <property type="match status" value="1"/>
</dbReference>
<keyword evidence="5" id="KW-0496">Mitochondrion</keyword>
<evidence type="ECO:0000256" key="6">
    <source>
        <dbReference type="ARBA" id="ARBA00023136"/>
    </source>
</evidence>
<dbReference type="OrthoDB" id="2317211at2759"/>
<protein>
    <recommendedName>
        <fullName evidence="10">Cytochrome c oxidase polypeptide VIIA</fullName>
    </recommendedName>
</protein>
<evidence type="ECO:0000256" key="5">
    <source>
        <dbReference type="ARBA" id="ARBA00023128"/>
    </source>
</evidence>
<keyword evidence="2 7" id="KW-0812">Transmembrane</keyword>
<gene>
    <name evidence="8" type="ORF">LCOR_05371.1</name>
</gene>
<accession>A0A068RVR1</accession>
<dbReference type="STRING" id="1263082.A0A068RVR1"/>
<keyword evidence="6 7" id="KW-0472">Membrane</keyword>
<dbReference type="PANTHER" id="PTHR28264:SF1">
    <property type="entry name" value="CYTOCHROME C OXIDASE SUBUNIT 6C"/>
    <property type="match status" value="1"/>
</dbReference>
<dbReference type="Proteomes" id="UP000027586">
    <property type="component" value="Unassembled WGS sequence"/>
</dbReference>
<comment type="caution">
    <text evidence="8">The sequence shown here is derived from an EMBL/GenBank/DDBJ whole genome shotgun (WGS) entry which is preliminary data.</text>
</comment>
<evidence type="ECO:0008006" key="10">
    <source>
        <dbReference type="Google" id="ProtNLM"/>
    </source>
</evidence>
<dbReference type="CDD" id="cd22888">
    <property type="entry name" value="CcO_VIIa_fungal"/>
    <property type="match status" value="1"/>
</dbReference>
<evidence type="ECO:0000313" key="8">
    <source>
        <dbReference type="EMBL" id="CDH54084.1"/>
    </source>
</evidence>
<keyword evidence="9" id="KW-1185">Reference proteome</keyword>
<proteinExistence type="predicted"/>
<organism evidence="8 9">
    <name type="scientific">Lichtheimia corymbifera JMRC:FSU:9682</name>
    <dbReference type="NCBI Taxonomy" id="1263082"/>
    <lineage>
        <taxon>Eukaryota</taxon>
        <taxon>Fungi</taxon>
        <taxon>Fungi incertae sedis</taxon>
        <taxon>Mucoromycota</taxon>
        <taxon>Mucoromycotina</taxon>
        <taxon>Mucoromycetes</taxon>
        <taxon>Mucorales</taxon>
        <taxon>Lichtheimiaceae</taxon>
        <taxon>Lichtheimia</taxon>
    </lineage>
</organism>
<comment type="subcellular location">
    <subcellularLocation>
        <location evidence="1">Mitochondrion inner membrane</location>
    </subcellularLocation>
</comment>
<keyword evidence="3" id="KW-0999">Mitochondrion inner membrane</keyword>
<dbReference type="GO" id="GO:0005743">
    <property type="term" value="C:mitochondrial inner membrane"/>
    <property type="evidence" value="ECO:0007669"/>
    <property type="project" value="UniProtKB-SubCell"/>
</dbReference>
<name>A0A068RVR1_9FUNG</name>
<evidence type="ECO:0000256" key="1">
    <source>
        <dbReference type="ARBA" id="ARBA00004273"/>
    </source>
</evidence>
<sequence>MVASKQLGVVYLIGSRCIEKEPTDLNHTTPFFSFLFPLVSTMIAPITGKFRKQFAKDLSIALTLGGVAGACWWHLYHLPMVRRRDAYYARLEANKNQ</sequence>
<evidence type="ECO:0000256" key="7">
    <source>
        <dbReference type="SAM" id="Phobius"/>
    </source>
</evidence>
<evidence type="ECO:0000256" key="2">
    <source>
        <dbReference type="ARBA" id="ARBA00022692"/>
    </source>
</evidence>